<dbReference type="Pfam" id="PF13175">
    <property type="entry name" value="AAA_15"/>
    <property type="match status" value="1"/>
</dbReference>
<name>A0A4Q2TYC5_9HYPH</name>
<proteinExistence type="predicted"/>
<dbReference type="InterPro" id="IPR051396">
    <property type="entry name" value="Bact_Antivir_Def_Nuclease"/>
</dbReference>
<sequence>MTGRIQYDGTGVAEALRASFVADTPVVQKVSEWLQRSCDCELSFLNTDRQLIAGRELYEFNLISRKSGTRVSLRDVGEGIAQSLPIVALCHQAAAGILGENAILAMEQPELHLHPRAAVELADEIVACVASGSSATHLIETHSESVLLSVQTAIVKKQIFPEQVIVYWVSQADGNSSLQKISFDDEGYPTGAWPSDVFRETLRQARYLSSLRTGA</sequence>
<accession>A0A4Q2TYC5</accession>
<evidence type="ECO:0000259" key="1">
    <source>
        <dbReference type="Pfam" id="PF13175"/>
    </source>
</evidence>
<dbReference type="Proteomes" id="UP000290759">
    <property type="component" value="Unassembled WGS sequence"/>
</dbReference>
<keyword evidence="3" id="KW-1185">Reference proteome</keyword>
<evidence type="ECO:0000313" key="2">
    <source>
        <dbReference type="EMBL" id="RYC28720.1"/>
    </source>
</evidence>
<evidence type="ECO:0000313" key="3">
    <source>
        <dbReference type="Proteomes" id="UP000290759"/>
    </source>
</evidence>
<dbReference type="InterPro" id="IPR041685">
    <property type="entry name" value="AAA_GajA/Old/RecF-like"/>
</dbReference>
<comment type="caution">
    <text evidence="2">The sequence shown here is derived from an EMBL/GenBank/DDBJ whole genome shotgun (WGS) entry which is preliminary data.</text>
</comment>
<protein>
    <recommendedName>
        <fullName evidence="1">Endonuclease GajA/Old nuclease/RecF-like AAA domain-containing protein</fullName>
    </recommendedName>
</protein>
<gene>
    <name evidence="2" type="ORF">D3273_27835</name>
</gene>
<reference evidence="2 3" key="2">
    <citation type="submission" date="2019-02" db="EMBL/GenBank/DDBJ databases">
        <title>'Lichenibacterium ramalinii' gen. nov. sp. nov., 'Lichenibacterium minor' gen. nov. sp. nov.</title>
        <authorList>
            <person name="Pankratov T."/>
        </authorList>
    </citation>
    <scope>NUCLEOTIDE SEQUENCE [LARGE SCALE GENOMIC DNA]</scope>
    <source>
        <strain evidence="2 3">RmlP026</strain>
    </source>
</reference>
<dbReference type="AlphaFoldDB" id="A0A4Q2TYC5"/>
<reference evidence="2 3" key="1">
    <citation type="submission" date="2018-12" db="EMBL/GenBank/DDBJ databases">
        <authorList>
            <person name="Grouzdev D.S."/>
            <person name="Krutkina M.S."/>
        </authorList>
    </citation>
    <scope>NUCLEOTIDE SEQUENCE [LARGE SCALE GENOMIC DNA]</scope>
    <source>
        <strain evidence="2 3">RmlP026</strain>
    </source>
</reference>
<organism evidence="2 3">
    <name type="scientific">Lichenibacterium minor</name>
    <dbReference type="NCBI Taxonomy" id="2316528"/>
    <lineage>
        <taxon>Bacteria</taxon>
        <taxon>Pseudomonadati</taxon>
        <taxon>Pseudomonadota</taxon>
        <taxon>Alphaproteobacteria</taxon>
        <taxon>Hyphomicrobiales</taxon>
        <taxon>Lichenihabitantaceae</taxon>
        <taxon>Lichenibacterium</taxon>
    </lineage>
</organism>
<dbReference type="EMBL" id="QYBB01000159">
    <property type="protein sequence ID" value="RYC28720.1"/>
    <property type="molecule type" value="Genomic_DNA"/>
</dbReference>
<dbReference type="PANTHER" id="PTHR43581:SF2">
    <property type="entry name" value="EXCINUCLEASE ATPASE SUBUNIT"/>
    <property type="match status" value="1"/>
</dbReference>
<feature type="domain" description="Endonuclease GajA/Old nuclease/RecF-like AAA" evidence="1">
    <location>
        <begin position="61"/>
        <end position="145"/>
    </location>
</feature>
<dbReference type="PANTHER" id="PTHR43581">
    <property type="entry name" value="ATP/GTP PHOSPHATASE"/>
    <property type="match status" value="1"/>
</dbReference>
<dbReference type="OrthoDB" id="3322489at2"/>